<evidence type="ECO:0000313" key="1">
    <source>
        <dbReference type="EMBL" id="KAI3813710.1"/>
    </source>
</evidence>
<reference evidence="2" key="1">
    <citation type="journal article" date="2022" name="Mol. Ecol. Resour.">
        <title>The genomes of chicory, endive, great burdock and yacon provide insights into Asteraceae palaeo-polyploidization history and plant inulin production.</title>
        <authorList>
            <person name="Fan W."/>
            <person name="Wang S."/>
            <person name="Wang H."/>
            <person name="Wang A."/>
            <person name="Jiang F."/>
            <person name="Liu H."/>
            <person name="Zhao H."/>
            <person name="Xu D."/>
            <person name="Zhang Y."/>
        </authorList>
    </citation>
    <scope>NUCLEOTIDE SEQUENCE [LARGE SCALE GENOMIC DNA]</scope>
    <source>
        <strain evidence="2">cv. Yunnan</strain>
    </source>
</reference>
<dbReference type="EMBL" id="CM042023">
    <property type="protein sequence ID" value="KAI3813710.1"/>
    <property type="molecule type" value="Genomic_DNA"/>
</dbReference>
<proteinExistence type="predicted"/>
<accession>A0ACB9J2B9</accession>
<comment type="caution">
    <text evidence="1">The sequence shown here is derived from an EMBL/GenBank/DDBJ whole genome shotgun (WGS) entry which is preliminary data.</text>
</comment>
<sequence length="82" mass="9437">MVCSMYCFPLCSLSRILYLHYVLSLHVISEEDSVLVEASPDWVGRSIQIRKVQNPKPTFGKELVQKQTGGRKELVQKREQNT</sequence>
<name>A0ACB9J2B9_9ASTR</name>
<keyword evidence="2" id="KW-1185">Reference proteome</keyword>
<organism evidence="1 2">
    <name type="scientific">Smallanthus sonchifolius</name>
    <dbReference type="NCBI Taxonomy" id="185202"/>
    <lineage>
        <taxon>Eukaryota</taxon>
        <taxon>Viridiplantae</taxon>
        <taxon>Streptophyta</taxon>
        <taxon>Embryophyta</taxon>
        <taxon>Tracheophyta</taxon>
        <taxon>Spermatophyta</taxon>
        <taxon>Magnoliopsida</taxon>
        <taxon>eudicotyledons</taxon>
        <taxon>Gunneridae</taxon>
        <taxon>Pentapetalae</taxon>
        <taxon>asterids</taxon>
        <taxon>campanulids</taxon>
        <taxon>Asterales</taxon>
        <taxon>Asteraceae</taxon>
        <taxon>Asteroideae</taxon>
        <taxon>Heliantheae alliance</taxon>
        <taxon>Millerieae</taxon>
        <taxon>Smallanthus</taxon>
    </lineage>
</organism>
<protein>
    <submittedName>
        <fullName evidence="1">Uncharacterized protein</fullName>
    </submittedName>
</protein>
<reference evidence="1 2" key="2">
    <citation type="journal article" date="2022" name="Mol. Ecol. Resour.">
        <title>The genomes of chicory, endive, great burdock and yacon provide insights into Asteraceae paleo-polyploidization history and plant inulin production.</title>
        <authorList>
            <person name="Fan W."/>
            <person name="Wang S."/>
            <person name="Wang H."/>
            <person name="Wang A."/>
            <person name="Jiang F."/>
            <person name="Liu H."/>
            <person name="Zhao H."/>
            <person name="Xu D."/>
            <person name="Zhang Y."/>
        </authorList>
    </citation>
    <scope>NUCLEOTIDE SEQUENCE [LARGE SCALE GENOMIC DNA]</scope>
    <source>
        <strain evidence="2">cv. Yunnan</strain>
        <tissue evidence="1">Leaves</tissue>
    </source>
</reference>
<gene>
    <name evidence="1" type="ORF">L1987_18441</name>
</gene>
<evidence type="ECO:0000313" key="2">
    <source>
        <dbReference type="Proteomes" id="UP001056120"/>
    </source>
</evidence>
<dbReference type="Proteomes" id="UP001056120">
    <property type="component" value="Linkage Group LG06"/>
</dbReference>